<keyword evidence="3" id="KW-1133">Transmembrane helix</keyword>
<evidence type="ECO:0000256" key="1">
    <source>
        <dbReference type="SAM" id="Coils"/>
    </source>
</evidence>
<keyword evidence="3" id="KW-0812">Transmembrane</keyword>
<dbReference type="InterPro" id="IPR012683">
    <property type="entry name" value="CHP02302_TM"/>
</dbReference>
<dbReference type="NCBIfam" id="TIGR02302">
    <property type="entry name" value="aProt_lowcomp"/>
    <property type="match status" value="1"/>
</dbReference>
<dbReference type="Proteomes" id="UP000469011">
    <property type="component" value="Unassembled WGS sequence"/>
</dbReference>
<dbReference type="Pfam" id="PF13779">
    <property type="entry name" value="DUF4175"/>
    <property type="match status" value="1"/>
</dbReference>
<proteinExistence type="predicted"/>
<comment type="caution">
    <text evidence="4">The sequence shown here is derived from an EMBL/GenBank/DDBJ whole genome shotgun (WGS) entry which is preliminary data.</text>
</comment>
<dbReference type="RefSeq" id="WP_163463376.1">
    <property type="nucleotide sequence ID" value="NZ_JAAAMG010000008.1"/>
</dbReference>
<accession>A0A6N9T1D2</accession>
<protein>
    <submittedName>
        <fullName evidence="4">TIGR02302 family protein</fullName>
    </submittedName>
</protein>
<feature type="compositionally biased region" description="Low complexity" evidence="2">
    <location>
        <begin position="275"/>
        <end position="290"/>
    </location>
</feature>
<dbReference type="AlphaFoldDB" id="A0A6N9T1D2"/>
<evidence type="ECO:0000313" key="4">
    <source>
        <dbReference type="EMBL" id="NDW05130.1"/>
    </source>
</evidence>
<feature type="compositionally biased region" description="Low complexity" evidence="2">
    <location>
        <begin position="812"/>
        <end position="833"/>
    </location>
</feature>
<feature type="region of interest" description="Disordered" evidence="2">
    <location>
        <begin position="771"/>
        <end position="876"/>
    </location>
</feature>
<feature type="compositionally biased region" description="Low complexity" evidence="2">
    <location>
        <begin position="695"/>
        <end position="730"/>
    </location>
</feature>
<feature type="region of interest" description="Disordered" evidence="2">
    <location>
        <begin position="275"/>
        <end position="314"/>
    </location>
</feature>
<keyword evidence="1" id="KW-0175">Coiled coil</keyword>
<name>A0A6N9T1D2_9HYPH</name>
<evidence type="ECO:0000256" key="2">
    <source>
        <dbReference type="SAM" id="MobiDB-lite"/>
    </source>
</evidence>
<evidence type="ECO:0000313" key="5">
    <source>
        <dbReference type="Proteomes" id="UP000469011"/>
    </source>
</evidence>
<gene>
    <name evidence="4" type="ORF">GTK09_11905</name>
</gene>
<feature type="coiled-coil region" evidence="1">
    <location>
        <begin position="629"/>
        <end position="684"/>
    </location>
</feature>
<feature type="region of interest" description="Disordered" evidence="2">
    <location>
        <begin position="889"/>
        <end position="910"/>
    </location>
</feature>
<feature type="compositionally biased region" description="Low complexity" evidence="2">
    <location>
        <begin position="740"/>
        <end position="758"/>
    </location>
</feature>
<feature type="transmembrane region" description="Helical" evidence="3">
    <location>
        <begin position="35"/>
        <end position="55"/>
    </location>
</feature>
<evidence type="ECO:0000256" key="3">
    <source>
        <dbReference type="SAM" id="Phobius"/>
    </source>
</evidence>
<feature type="coiled-coil region" evidence="1">
    <location>
        <begin position="540"/>
        <end position="591"/>
    </location>
</feature>
<keyword evidence="3" id="KW-0472">Membrane</keyword>
<dbReference type="EMBL" id="JAAAMG010000008">
    <property type="protein sequence ID" value="NDW05130.1"/>
    <property type="molecule type" value="Genomic_DNA"/>
</dbReference>
<reference evidence="4 5" key="1">
    <citation type="submission" date="2020-01" db="EMBL/GenBank/DDBJ databases">
        <title>Jiella pacifica sp. nov.</title>
        <authorList>
            <person name="Xue Z."/>
            <person name="Zhu S."/>
            <person name="Chen J."/>
            <person name="Yang J."/>
        </authorList>
    </citation>
    <scope>NUCLEOTIDE SEQUENCE [LARGE SCALE GENOMIC DNA]</scope>
    <source>
        <strain evidence="4 5">40Bstr34</strain>
    </source>
</reference>
<sequence>MAENDASRAWRPSRRLGWTRRTTFAAMVLERSWPAILGLAATATLFLVFAWFGLFRLMPDVLRLVVLAVIALGAAASLALLVVGPRRLRLPSAGDVDRRIEATSRLVHQPLRAQGERPSSDDPFAAALWREHQRRMSANLRHLTGGAPATRSERIDPIGLRAVLALLLVTSFAFSFGPDGGRIADAFLQPTGIETAGRRVDAWVTPPAYTRRAPIFLTAADTQPITIPEGSKFSLRVSNGESVGVTFDPAREDAEAITIVSTAEAKAAAAAAAGNGSAAGEGEPTATEASKPVAEADGEEAGGAPTDGPRDYDYTVAESGSVDVGTSFSSLGQWRFTVTPDTDPTIAFKGEPSEARNGALQLTYEVGDDYGVRKARGEIEVEGAKAAGARPLYPAPEMRLALPRRGQGVAEGKSSVDLTESPYSGAKVGLTLVAEDDAGQSGRSQTKTMTLPERRFLNPLAKAVVEQRRILALDANEAGRVVDMLDAVTLRGDEFIANPTDYLALKAVRTRIATAHDDDTLRSAADFMWEIALGIEDGDLSLAERRLRDAREELVEALENGASSEEIDKLMQELREAMQEYMQALAEQMKNMPPMSQQEMQAQNFQEIRPQDLQKMLDRIEDLAKSGSKEAAQQMLSELQQMMDNLQAMRPGQQRQGQGQQNPMQEQMNKLGEMLQRQQQLRDQTYDLGRQMYRQQQQQQNQQGQQQQGQQQQGQQQGENQEGQQGQQGQQPGGEMTAEQMQEMMKQLQQQQGQLQQQLDAMRQELEGMGMQPSEDFGEAGEEMGNAEGSLGEGRDGEAFGHQGKALEALRRGAQNMMQQMQQAMQQGQQPGQGQMGQGFGGRQMNQSSRDPLGRQRNSQGPDFGQDVGIPDEIDTQRARKILDQIRKRLGNQLSPQQEREYLERLLQTP</sequence>
<feature type="region of interest" description="Disordered" evidence="2">
    <location>
        <begin position="693"/>
        <end position="758"/>
    </location>
</feature>
<keyword evidence="5" id="KW-1185">Reference proteome</keyword>
<feature type="transmembrane region" description="Helical" evidence="3">
    <location>
        <begin position="61"/>
        <end position="83"/>
    </location>
</feature>
<organism evidence="4 5">
    <name type="scientific">Jiella pacifica</name>
    <dbReference type="NCBI Taxonomy" id="2696469"/>
    <lineage>
        <taxon>Bacteria</taxon>
        <taxon>Pseudomonadati</taxon>
        <taxon>Pseudomonadota</taxon>
        <taxon>Alphaproteobacteria</taxon>
        <taxon>Hyphomicrobiales</taxon>
        <taxon>Aurantimonadaceae</taxon>
        <taxon>Jiella</taxon>
    </lineage>
</organism>